<evidence type="ECO:0000256" key="4">
    <source>
        <dbReference type="ARBA" id="ARBA00022777"/>
    </source>
</evidence>
<dbReference type="KEGG" id="olu:OSTLU_6232"/>
<dbReference type="GeneID" id="5005171"/>
<dbReference type="PANTHER" id="PTHR24350">
    <property type="entry name" value="SERINE/THREONINE-PROTEIN KINASE IAL-RELATED"/>
    <property type="match status" value="1"/>
</dbReference>
<dbReference type="PROSITE" id="PS00107">
    <property type="entry name" value="PROTEIN_KINASE_ATP"/>
    <property type="match status" value="1"/>
</dbReference>
<dbReference type="GO" id="GO:0004674">
    <property type="term" value="F:protein serine/threonine kinase activity"/>
    <property type="evidence" value="ECO:0007669"/>
    <property type="project" value="UniProtKB-KW"/>
</dbReference>
<evidence type="ECO:0000256" key="1">
    <source>
        <dbReference type="ARBA" id="ARBA00022527"/>
    </source>
</evidence>
<feature type="active site" description="Proton acceptor" evidence="6">
    <location>
        <position position="133"/>
    </location>
</feature>
<dbReference type="GO" id="GO:0005524">
    <property type="term" value="F:ATP binding"/>
    <property type="evidence" value="ECO:0007669"/>
    <property type="project" value="UniProtKB-UniRule"/>
</dbReference>
<dbReference type="InterPro" id="IPR017441">
    <property type="entry name" value="Protein_kinase_ATP_BS"/>
</dbReference>
<dbReference type="PROSITE" id="PS50011">
    <property type="entry name" value="PROTEIN_KINASE_DOM"/>
    <property type="match status" value="1"/>
</dbReference>
<feature type="non-terminal residue" evidence="12">
    <location>
        <position position="1"/>
    </location>
</feature>
<sequence length="274" mass="31452">RFRLEDFQLVNVIGRGRYSVVYKAFYRRMNFEVALKCYIKAKLKLHVYEQIAHEIAVHHSMEHSAIVGFFGSFIDTSTGNYYLIHELHNRGDVFNALARVGGKFSESRAVTGVMKWVIKAVAHMHAMNVIHRDIKPENVVLTDDGRAKLTDFGFALHLEWFKPLGRLGTTDYMAPEVVRCDKEFRERYLRLNRAGYGKAVDLWAIGALAFELVVGFPPFQSTSRQQAYDMILQGSFKIPAFVSEHGADFIRKCLVLDPSARLKPEEMLEHPWIV</sequence>
<dbReference type="KEGG" id="olu:OSTLU_6235"/>
<keyword evidence="5 7" id="KW-0067">ATP-binding</keyword>
<dbReference type="InterPro" id="IPR030616">
    <property type="entry name" value="Aur-like"/>
</dbReference>
<dbReference type="AlphaFoldDB" id="A4S6L2"/>
<dbReference type="OrthoDB" id="377346at2759"/>
<evidence type="ECO:0000256" key="5">
    <source>
        <dbReference type="ARBA" id="ARBA00022840"/>
    </source>
</evidence>
<dbReference type="Gene3D" id="1.10.510.10">
    <property type="entry name" value="Transferase(Phosphotransferase) domain 1"/>
    <property type="match status" value="1"/>
</dbReference>
<dbReference type="Proteomes" id="UP000001568">
    <property type="component" value="Chromosome 13"/>
</dbReference>
<dbReference type="InterPro" id="IPR000719">
    <property type="entry name" value="Prot_kinase_dom"/>
</dbReference>
<evidence type="ECO:0000256" key="8">
    <source>
        <dbReference type="PIRSR" id="PIRSR630616-3"/>
    </source>
</evidence>
<dbReference type="EMBL" id="CP000593">
    <property type="protein sequence ID" value="ABO99258.1"/>
    <property type="molecule type" value="Genomic_DNA"/>
</dbReference>
<feature type="cross-link" description="Glycyl lysine isopeptide (Lys-Gly) (interchain with G-Cter in SUMO2)" evidence="8">
    <location>
        <position position="135"/>
    </location>
</feature>
<evidence type="ECO:0000313" key="12">
    <source>
        <dbReference type="EMBL" id="ABO99258.1"/>
    </source>
</evidence>
<evidence type="ECO:0000313" key="13">
    <source>
        <dbReference type="EMBL" id="ABP01288.1"/>
    </source>
</evidence>
<dbReference type="EMBL" id="CP000601">
    <property type="protein sequence ID" value="ABP01288.1"/>
    <property type="molecule type" value="Genomic_DNA"/>
</dbReference>
<accession>A4S6L2</accession>
<dbReference type="GeneID" id="5006902"/>
<dbReference type="Gramene" id="ABP01288">
    <property type="protein sequence ID" value="ABP01288"/>
    <property type="gene ID" value="OSTLU_6235"/>
</dbReference>
<keyword evidence="14" id="KW-1185">Reference proteome</keyword>
<feature type="binding site" evidence="7">
    <location>
        <position position="151"/>
    </location>
    <ligand>
        <name>ATP</name>
        <dbReference type="ChEBI" id="CHEBI:30616"/>
    </ligand>
</feature>
<comment type="similarity">
    <text evidence="10">Belongs to the protein kinase superfamily.</text>
</comment>
<evidence type="ECO:0000256" key="7">
    <source>
        <dbReference type="PIRSR" id="PIRSR630616-2"/>
    </source>
</evidence>
<dbReference type="PIRSF" id="PIRSF000654">
    <property type="entry name" value="Integrin-linked_kinase"/>
    <property type="match status" value="1"/>
</dbReference>
<feature type="binding site" evidence="7">
    <location>
        <begin position="137"/>
        <end position="138"/>
    </location>
    <ligand>
        <name>ATP</name>
        <dbReference type="ChEBI" id="CHEBI:30616"/>
    </ligand>
</feature>
<feature type="binding site" evidence="7 9">
    <location>
        <position position="36"/>
    </location>
    <ligand>
        <name>ATP</name>
        <dbReference type="ChEBI" id="CHEBI:30616"/>
    </ligand>
</feature>
<dbReference type="PROSITE" id="PS00108">
    <property type="entry name" value="PROTEIN_KINASE_ST"/>
    <property type="match status" value="1"/>
</dbReference>
<gene>
    <name evidence="12" type="ORF">OSTLU_6232</name>
    <name evidence="13" type="ORF">OSTLU_6235</name>
</gene>
<feature type="domain" description="Protein kinase" evidence="11">
    <location>
        <begin position="7"/>
        <end position="273"/>
    </location>
</feature>
<dbReference type="RefSeq" id="XP_001422929.1">
    <property type="nucleotide sequence ID" value="XM_001422892.1"/>
</dbReference>
<dbReference type="HOGENOM" id="CLU_000288_63_0_1"/>
<keyword evidence="4" id="KW-0418">Kinase</keyword>
<proteinExistence type="inferred from homology"/>
<evidence type="ECO:0000256" key="6">
    <source>
        <dbReference type="PIRSR" id="PIRSR630616-1"/>
    </source>
</evidence>
<dbReference type="Proteomes" id="UP000001568">
    <property type="component" value="Chromosome 21"/>
</dbReference>
<feature type="binding site" evidence="7">
    <location>
        <position position="17"/>
    </location>
    <ligand>
        <name>ATP</name>
        <dbReference type="ChEBI" id="CHEBI:30616"/>
    </ligand>
</feature>
<evidence type="ECO:0000256" key="2">
    <source>
        <dbReference type="ARBA" id="ARBA00022679"/>
    </source>
</evidence>
<evidence type="ECO:0000256" key="3">
    <source>
        <dbReference type="ARBA" id="ARBA00022741"/>
    </source>
</evidence>
<evidence type="ECO:0000259" key="11">
    <source>
        <dbReference type="PROSITE" id="PS50011"/>
    </source>
</evidence>
<evidence type="ECO:0000256" key="9">
    <source>
        <dbReference type="PROSITE-ProRule" id="PRU10141"/>
    </source>
</evidence>
<evidence type="ECO:0000256" key="10">
    <source>
        <dbReference type="RuleBase" id="RU000304"/>
    </source>
</evidence>
<keyword evidence="3 7" id="KW-0547">Nucleotide-binding</keyword>
<name>A4S6L2_OSTLU</name>
<reference evidence="12 14" key="1">
    <citation type="journal article" date="2007" name="Proc. Natl. Acad. Sci. U.S.A.">
        <title>The tiny eukaryote Ostreococcus provides genomic insights into the paradox of plankton speciation.</title>
        <authorList>
            <person name="Palenik B."/>
            <person name="Grimwood J."/>
            <person name="Aerts A."/>
            <person name="Rouze P."/>
            <person name="Salamov A."/>
            <person name="Putnam N."/>
            <person name="Dupont C."/>
            <person name="Jorgensen R."/>
            <person name="Derelle E."/>
            <person name="Rombauts S."/>
            <person name="Zhou K."/>
            <person name="Otillar R."/>
            <person name="Merchant S.S."/>
            <person name="Podell S."/>
            <person name="Gaasterland T."/>
            <person name="Napoli C."/>
            <person name="Gendler K."/>
            <person name="Manuell A."/>
            <person name="Tai V."/>
            <person name="Vallon O."/>
            <person name="Piganeau G."/>
            <person name="Jancek S."/>
            <person name="Heijde M."/>
            <person name="Jabbari K."/>
            <person name="Bowler C."/>
            <person name="Lohr M."/>
            <person name="Robbens S."/>
            <person name="Werner G."/>
            <person name="Dubchak I."/>
            <person name="Pazour G.J."/>
            <person name="Ren Q."/>
            <person name="Paulsen I."/>
            <person name="Delwiche C."/>
            <person name="Schmutz J."/>
            <person name="Rokhsar D."/>
            <person name="Van de Peer Y."/>
            <person name="Moreau H."/>
            <person name="Grigoriev I.V."/>
        </authorList>
    </citation>
    <scope>NUCLEOTIDE SEQUENCE [LARGE SCALE GENOMIC DNA]</scope>
    <source>
        <strain evidence="12 14">CCE9901</strain>
    </source>
</reference>
<keyword evidence="1 10" id="KW-0723">Serine/threonine-protein kinase</keyword>
<dbReference type="Pfam" id="PF00069">
    <property type="entry name" value="Pkinase"/>
    <property type="match status" value="1"/>
</dbReference>
<dbReference type="Gramene" id="ABO99258">
    <property type="protein sequence ID" value="ABO99258"/>
    <property type="gene ID" value="OSTLU_6232"/>
</dbReference>
<dbReference type="SUPFAM" id="SSF56112">
    <property type="entry name" value="Protein kinase-like (PK-like)"/>
    <property type="match status" value="1"/>
</dbReference>
<evidence type="ECO:0000313" key="14">
    <source>
        <dbReference type="Proteomes" id="UP000001568"/>
    </source>
</evidence>
<dbReference type="InterPro" id="IPR011009">
    <property type="entry name" value="Kinase-like_dom_sf"/>
</dbReference>
<organism evidence="12 14">
    <name type="scientific">Ostreococcus lucimarinus (strain CCE9901)</name>
    <dbReference type="NCBI Taxonomy" id="436017"/>
    <lineage>
        <taxon>Eukaryota</taxon>
        <taxon>Viridiplantae</taxon>
        <taxon>Chlorophyta</taxon>
        <taxon>Mamiellophyceae</taxon>
        <taxon>Mamiellales</taxon>
        <taxon>Bathycoccaceae</taxon>
        <taxon>Ostreococcus</taxon>
    </lineage>
</organism>
<dbReference type="STRING" id="436017.A4S6L2"/>
<keyword evidence="2" id="KW-0808">Transferase</keyword>
<dbReference type="SMART" id="SM00220">
    <property type="entry name" value="S_TKc"/>
    <property type="match status" value="1"/>
</dbReference>
<dbReference type="OMA" id="YYLIHEL"/>
<feature type="non-terminal residue" evidence="12">
    <location>
        <position position="274"/>
    </location>
</feature>
<dbReference type="RefSeq" id="XP_001420965.1">
    <property type="nucleotide sequence ID" value="XM_001420928.1"/>
</dbReference>
<dbReference type="InterPro" id="IPR008271">
    <property type="entry name" value="Ser/Thr_kinase_AS"/>
</dbReference>
<dbReference type="eggNOG" id="KOG0580">
    <property type="taxonomic scope" value="Eukaryota"/>
</dbReference>
<protein>
    <recommendedName>
        <fullName evidence="11">Protein kinase domain-containing protein</fullName>
    </recommendedName>
</protein>